<dbReference type="SMART" id="SM00382">
    <property type="entry name" value="AAA"/>
    <property type="match status" value="1"/>
</dbReference>
<dbReference type="STRING" id="290397.Adeh_3137"/>
<dbReference type="InterPro" id="IPR003593">
    <property type="entry name" value="AAA+_ATPase"/>
</dbReference>
<evidence type="ECO:0000313" key="5">
    <source>
        <dbReference type="EMBL" id="ABC82906.1"/>
    </source>
</evidence>
<dbReference type="PROSITE" id="PS50893">
    <property type="entry name" value="ABC_TRANSPORTER_2"/>
    <property type="match status" value="1"/>
</dbReference>
<reference evidence="5 6" key="1">
    <citation type="submission" date="2006-01" db="EMBL/GenBank/DDBJ databases">
        <title>Complete sequence of Anaeromyxobacter dehalogenans 2CP-C.</title>
        <authorList>
            <consortium name="US DOE Joint Genome Institute"/>
            <person name="Copeland A."/>
            <person name="Lucas S."/>
            <person name="Lapidus A."/>
            <person name="Barry K."/>
            <person name="Detter J.C."/>
            <person name="Glavina T."/>
            <person name="Hammon N."/>
            <person name="Israni S."/>
            <person name="Pitluck S."/>
            <person name="Brettin T."/>
            <person name="Bruce D."/>
            <person name="Han C."/>
            <person name="Tapia R."/>
            <person name="Gilna P."/>
            <person name="Kiss H."/>
            <person name="Schmutz J."/>
            <person name="Larimer F."/>
            <person name="Land M."/>
            <person name="Kyrpides N."/>
            <person name="Anderson I."/>
            <person name="Sanford R.A."/>
            <person name="Ritalahti K.M."/>
            <person name="Thomas H.S."/>
            <person name="Kirby J.R."/>
            <person name="Zhulin I.B."/>
            <person name="Loeffler F.E."/>
            <person name="Richardson P."/>
        </authorList>
    </citation>
    <scope>NUCLEOTIDE SEQUENCE [LARGE SCALE GENOMIC DNA]</scope>
    <source>
        <strain evidence="5 6">2CP-C</strain>
    </source>
</reference>
<dbReference type="Gene3D" id="3.40.50.300">
    <property type="entry name" value="P-loop containing nucleotide triphosphate hydrolases"/>
    <property type="match status" value="1"/>
</dbReference>
<proteinExistence type="predicted"/>
<dbReference type="PANTHER" id="PTHR43023">
    <property type="entry name" value="PROTEIN TRIGALACTOSYLDIACYLGLYCEROL 3, CHLOROPLASTIC"/>
    <property type="match status" value="1"/>
</dbReference>
<dbReference type="eggNOG" id="COG1127">
    <property type="taxonomic scope" value="Bacteria"/>
</dbReference>
<evidence type="ECO:0000256" key="2">
    <source>
        <dbReference type="ARBA" id="ARBA00022741"/>
    </source>
</evidence>
<dbReference type="InterPro" id="IPR017871">
    <property type="entry name" value="ABC_transporter-like_CS"/>
</dbReference>
<dbReference type="GO" id="GO:0005524">
    <property type="term" value="F:ATP binding"/>
    <property type="evidence" value="ECO:0007669"/>
    <property type="project" value="UniProtKB-KW"/>
</dbReference>
<dbReference type="Proteomes" id="UP000001935">
    <property type="component" value="Chromosome"/>
</dbReference>
<feature type="domain" description="ABC transporter" evidence="4">
    <location>
        <begin position="9"/>
        <end position="245"/>
    </location>
</feature>
<name>Q2IEA2_ANADE</name>
<keyword evidence="2" id="KW-0547">Nucleotide-binding</keyword>
<dbReference type="InterPro" id="IPR003439">
    <property type="entry name" value="ABC_transporter-like_ATP-bd"/>
</dbReference>
<keyword evidence="1" id="KW-0813">Transport</keyword>
<gene>
    <name evidence="5" type="ordered locus">Adeh_3137</name>
</gene>
<dbReference type="PROSITE" id="PS00211">
    <property type="entry name" value="ABC_TRANSPORTER_1"/>
    <property type="match status" value="1"/>
</dbReference>
<protein>
    <submittedName>
        <fullName evidence="5">ABC transporter, ATPase subunit</fullName>
    </submittedName>
</protein>
<keyword evidence="3" id="KW-0067">ATP-binding</keyword>
<dbReference type="GO" id="GO:0016887">
    <property type="term" value="F:ATP hydrolysis activity"/>
    <property type="evidence" value="ECO:0007669"/>
    <property type="project" value="InterPro"/>
</dbReference>
<accession>Q2IEA2</accession>
<dbReference type="InterPro" id="IPR027417">
    <property type="entry name" value="P-loop_NTPase"/>
</dbReference>
<dbReference type="KEGG" id="ade:Adeh_3137"/>
<evidence type="ECO:0000259" key="4">
    <source>
        <dbReference type="PROSITE" id="PS50893"/>
    </source>
</evidence>
<dbReference type="AlphaFoldDB" id="Q2IEA2"/>
<evidence type="ECO:0000313" key="6">
    <source>
        <dbReference type="Proteomes" id="UP000001935"/>
    </source>
</evidence>
<evidence type="ECO:0000256" key="3">
    <source>
        <dbReference type="ARBA" id="ARBA00022840"/>
    </source>
</evidence>
<organism evidence="5 6">
    <name type="scientific">Anaeromyxobacter dehalogenans (strain 2CP-C)</name>
    <dbReference type="NCBI Taxonomy" id="290397"/>
    <lineage>
        <taxon>Bacteria</taxon>
        <taxon>Pseudomonadati</taxon>
        <taxon>Myxococcota</taxon>
        <taxon>Myxococcia</taxon>
        <taxon>Myxococcales</taxon>
        <taxon>Cystobacterineae</taxon>
        <taxon>Anaeromyxobacteraceae</taxon>
        <taxon>Anaeromyxobacter</taxon>
    </lineage>
</organism>
<dbReference type="EMBL" id="CP000251">
    <property type="protein sequence ID" value="ABC82906.1"/>
    <property type="molecule type" value="Genomic_DNA"/>
</dbReference>
<dbReference type="Pfam" id="PF00005">
    <property type="entry name" value="ABC_tran"/>
    <property type="match status" value="1"/>
</dbReference>
<dbReference type="HOGENOM" id="CLU_000604_1_22_7"/>
<dbReference type="PANTHER" id="PTHR43023:SF3">
    <property type="entry name" value="PROTEIN TRIGALACTOSYLDIACYLGLYCEROL 3, CHLOROPLASTIC"/>
    <property type="match status" value="1"/>
</dbReference>
<dbReference type="SUPFAM" id="SSF52540">
    <property type="entry name" value="P-loop containing nucleoside triphosphate hydrolases"/>
    <property type="match status" value="1"/>
</dbReference>
<sequence>MVSVDDGVIGVRGLAMGFGDRVLVRDLDFTVRRGDVYVVMGPSGCGKTTLLRHLLGLQEPAAGEVRYGAEPFTGAPPDARERLLRRVGVLFQGAALWTSMTLAENVALPLEQFTALPPDAIREVVRLKLALVGLGGFEGLYPWELSGGMQKRAGLARAIALDPEILLIDEPSASLDPPTARRLDALILQLRDALGTTAVVVTHDVATILGIGTRALFLDADRGRAVAEGPPAELRAAGPPEVRAFFGGGAVPP</sequence>
<evidence type="ECO:0000256" key="1">
    <source>
        <dbReference type="ARBA" id="ARBA00022448"/>
    </source>
</evidence>